<feature type="region of interest" description="Disordered" evidence="1">
    <location>
        <begin position="1"/>
        <end position="54"/>
    </location>
</feature>
<reference evidence="3" key="1">
    <citation type="journal article" date="2005" name="Nature">
        <title>The map-based sequence of the rice genome.</title>
        <authorList>
            <consortium name="International rice genome sequencing project (IRGSP)"/>
            <person name="Matsumoto T."/>
            <person name="Wu J."/>
            <person name="Kanamori H."/>
            <person name="Katayose Y."/>
            <person name="Fujisawa M."/>
            <person name="Namiki N."/>
            <person name="Mizuno H."/>
            <person name="Yamamoto K."/>
            <person name="Antonio B.A."/>
            <person name="Baba T."/>
            <person name="Sakata K."/>
            <person name="Nagamura Y."/>
            <person name="Aoki H."/>
            <person name="Arikawa K."/>
            <person name="Arita K."/>
            <person name="Bito T."/>
            <person name="Chiden Y."/>
            <person name="Fujitsuka N."/>
            <person name="Fukunaka R."/>
            <person name="Hamada M."/>
            <person name="Harada C."/>
            <person name="Hayashi A."/>
            <person name="Hijishita S."/>
            <person name="Honda M."/>
            <person name="Hosokawa S."/>
            <person name="Ichikawa Y."/>
            <person name="Idonuma A."/>
            <person name="Iijima M."/>
            <person name="Ikeda M."/>
            <person name="Ikeno M."/>
            <person name="Ito K."/>
            <person name="Ito S."/>
            <person name="Ito T."/>
            <person name="Ito Y."/>
            <person name="Ito Y."/>
            <person name="Iwabuchi A."/>
            <person name="Kamiya K."/>
            <person name="Karasawa W."/>
            <person name="Kurita K."/>
            <person name="Katagiri S."/>
            <person name="Kikuta A."/>
            <person name="Kobayashi H."/>
            <person name="Kobayashi N."/>
            <person name="Machita K."/>
            <person name="Maehara T."/>
            <person name="Masukawa M."/>
            <person name="Mizubayashi T."/>
            <person name="Mukai Y."/>
            <person name="Nagasaki H."/>
            <person name="Nagata Y."/>
            <person name="Naito S."/>
            <person name="Nakashima M."/>
            <person name="Nakama Y."/>
            <person name="Nakamichi Y."/>
            <person name="Nakamura M."/>
            <person name="Meguro A."/>
            <person name="Negishi M."/>
            <person name="Ohta I."/>
            <person name="Ohta T."/>
            <person name="Okamoto M."/>
            <person name="Ono N."/>
            <person name="Saji S."/>
            <person name="Sakaguchi M."/>
            <person name="Sakai K."/>
            <person name="Shibata M."/>
            <person name="Shimokawa T."/>
            <person name="Song J."/>
            <person name="Takazaki Y."/>
            <person name="Terasawa K."/>
            <person name="Tsugane M."/>
            <person name="Tsuji K."/>
            <person name="Ueda S."/>
            <person name="Waki K."/>
            <person name="Yamagata H."/>
            <person name="Yamamoto M."/>
            <person name="Yamamoto S."/>
            <person name="Yamane H."/>
            <person name="Yoshiki S."/>
            <person name="Yoshihara R."/>
            <person name="Yukawa K."/>
            <person name="Zhong H."/>
            <person name="Yano M."/>
            <person name="Yuan Q."/>
            <person name="Ouyang S."/>
            <person name="Liu J."/>
            <person name="Jones K.M."/>
            <person name="Gansberger K."/>
            <person name="Moffat K."/>
            <person name="Hill J."/>
            <person name="Bera J."/>
            <person name="Fadrosh D."/>
            <person name="Jin S."/>
            <person name="Johri S."/>
            <person name="Kim M."/>
            <person name="Overton L."/>
            <person name="Reardon M."/>
            <person name="Tsitrin T."/>
            <person name="Vuong H."/>
            <person name="Weaver B."/>
            <person name="Ciecko A."/>
            <person name="Tallon L."/>
            <person name="Jackson J."/>
            <person name="Pai G."/>
            <person name="Aken S.V."/>
            <person name="Utterback T."/>
            <person name="Reidmuller S."/>
            <person name="Feldblyum T."/>
            <person name="Hsiao J."/>
            <person name="Zismann V."/>
            <person name="Iobst S."/>
            <person name="de Vazeille A.R."/>
            <person name="Buell C.R."/>
            <person name="Ying K."/>
            <person name="Li Y."/>
            <person name="Lu T."/>
            <person name="Huang Y."/>
            <person name="Zhao Q."/>
            <person name="Feng Q."/>
            <person name="Zhang L."/>
            <person name="Zhu J."/>
            <person name="Weng Q."/>
            <person name="Mu J."/>
            <person name="Lu Y."/>
            <person name="Fan D."/>
            <person name="Liu Y."/>
            <person name="Guan J."/>
            <person name="Zhang Y."/>
            <person name="Yu S."/>
            <person name="Liu X."/>
            <person name="Zhang Y."/>
            <person name="Hong G."/>
            <person name="Han B."/>
            <person name="Choisne N."/>
            <person name="Demange N."/>
            <person name="Orjeda G."/>
            <person name="Samain S."/>
            <person name="Cattolico L."/>
            <person name="Pelletier E."/>
            <person name="Couloux A."/>
            <person name="Segurens B."/>
            <person name="Wincker P."/>
            <person name="D'Hont A."/>
            <person name="Scarpelli C."/>
            <person name="Weissenbach J."/>
            <person name="Salanoubat M."/>
            <person name="Quetier F."/>
            <person name="Yu Y."/>
            <person name="Kim H.R."/>
            <person name="Rambo T."/>
            <person name="Currie J."/>
            <person name="Collura K."/>
            <person name="Luo M."/>
            <person name="Yang T."/>
            <person name="Ammiraju J.S.S."/>
            <person name="Engler F."/>
            <person name="Soderlund C."/>
            <person name="Wing R.A."/>
            <person name="Palmer L.E."/>
            <person name="de la Bastide M."/>
            <person name="Spiegel L."/>
            <person name="Nascimento L."/>
            <person name="Zutavern T."/>
            <person name="O'Shaughnessy A."/>
            <person name="Dike S."/>
            <person name="Dedhia N."/>
            <person name="Preston R."/>
            <person name="Balija V."/>
            <person name="McCombie W.R."/>
            <person name="Chow T."/>
            <person name="Chen H."/>
            <person name="Chung M."/>
            <person name="Chen C."/>
            <person name="Shaw J."/>
            <person name="Wu H."/>
            <person name="Hsiao K."/>
            <person name="Chao Y."/>
            <person name="Chu M."/>
            <person name="Cheng C."/>
            <person name="Hour A."/>
            <person name="Lee P."/>
            <person name="Lin S."/>
            <person name="Lin Y."/>
            <person name="Liou J."/>
            <person name="Liu S."/>
            <person name="Hsing Y."/>
            <person name="Raghuvanshi S."/>
            <person name="Mohanty A."/>
            <person name="Bharti A.K."/>
            <person name="Gaur A."/>
            <person name="Gupta V."/>
            <person name="Kumar D."/>
            <person name="Ravi V."/>
            <person name="Vij S."/>
            <person name="Kapur A."/>
            <person name="Khurana P."/>
            <person name="Khurana P."/>
            <person name="Khurana J.P."/>
            <person name="Tyagi A.K."/>
            <person name="Gaikwad K."/>
            <person name="Singh A."/>
            <person name="Dalal V."/>
            <person name="Srivastava S."/>
            <person name="Dixit A."/>
            <person name="Pal A.K."/>
            <person name="Ghazi I.A."/>
            <person name="Yadav M."/>
            <person name="Pandit A."/>
            <person name="Bhargava A."/>
            <person name="Sureshbabu K."/>
            <person name="Batra K."/>
            <person name="Sharma T.R."/>
            <person name="Mohapatra T."/>
            <person name="Singh N.K."/>
            <person name="Messing J."/>
            <person name="Nelson A.B."/>
            <person name="Fuks G."/>
            <person name="Kavchok S."/>
            <person name="Keizer G."/>
            <person name="Linton E."/>
            <person name="Llaca V."/>
            <person name="Song R."/>
            <person name="Tanyolac B."/>
            <person name="Young S."/>
            <person name="Ho-Il K."/>
            <person name="Hahn J.H."/>
            <person name="Sangsakoo G."/>
            <person name="Vanavichit A."/>
            <person name="de Mattos Luiz.A.T."/>
            <person name="Zimmer P.D."/>
            <person name="Malone G."/>
            <person name="Dellagostin O."/>
            <person name="de Oliveira A.C."/>
            <person name="Bevan M."/>
            <person name="Bancroft I."/>
            <person name="Minx P."/>
            <person name="Cordum H."/>
            <person name="Wilson R."/>
            <person name="Cheng Z."/>
            <person name="Jin W."/>
            <person name="Jiang J."/>
            <person name="Leong S.A."/>
            <person name="Iwama H."/>
            <person name="Gojobori T."/>
            <person name="Itoh T."/>
            <person name="Niimura Y."/>
            <person name="Fujii Y."/>
            <person name="Habara T."/>
            <person name="Sakai H."/>
            <person name="Sato Y."/>
            <person name="Wilson G."/>
            <person name="Kumar K."/>
            <person name="McCouch S."/>
            <person name="Juretic N."/>
            <person name="Hoen D."/>
            <person name="Wright S."/>
            <person name="Bruskiewich R."/>
            <person name="Bureau T."/>
            <person name="Miyao A."/>
            <person name="Hirochika H."/>
            <person name="Nishikawa T."/>
            <person name="Kadowaki K."/>
            <person name="Sugiura M."/>
            <person name="Burr B."/>
            <person name="Sasaki T."/>
        </authorList>
    </citation>
    <scope>NUCLEOTIDE SEQUENCE [LARGE SCALE GENOMIC DNA]</scope>
    <source>
        <strain evidence="3">cv. Nipponbare</strain>
    </source>
</reference>
<dbReference type="AlphaFoldDB" id="Q6YX64"/>
<evidence type="ECO:0000313" key="2">
    <source>
        <dbReference type="EMBL" id="BAD03839.1"/>
    </source>
</evidence>
<feature type="compositionally biased region" description="Low complexity" evidence="1">
    <location>
        <begin position="31"/>
        <end position="54"/>
    </location>
</feature>
<gene>
    <name evidence="2" type="primary">OSJNBa0028A18.19</name>
</gene>
<organism evidence="2 3">
    <name type="scientific">Oryza sativa subsp. japonica</name>
    <name type="common">Rice</name>
    <dbReference type="NCBI Taxonomy" id="39947"/>
    <lineage>
        <taxon>Eukaryota</taxon>
        <taxon>Viridiplantae</taxon>
        <taxon>Streptophyta</taxon>
        <taxon>Embryophyta</taxon>
        <taxon>Tracheophyta</taxon>
        <taxon>Spermatophyta</taxon>
        <taxon>Magnoliopsida</taxon>
        <taxon>Liliopsida</taxon>
        <taxon>Poales</taxon>
        <taxon>Poaceae</taxon>
        <taxon>BOP clade</taxon>
        <taxon>Oryzoideae</taxon>
        <taxon>Oryzeae</taxon>
        <taxon>Oryzinae</taxon>
        <taxon>Oryza</taxon>
        <taxon>Oryza sativa</taxon>
    </lineage>
</organism>
<evidence type="ECO:0000313" key="3">
    <source>
        <dbReference type="Proteomes" id="UP000000763"/>
    </source>
</evidence>
<dbReference type="Proteomes" id="UP000000763">
    <property type="component" value="Chromosome 8"/>
</dbReference>
<accession>Q6YX64</accession>
<sequence length="88" mass="8623">MTSGQPSPLAGTVSRLGVASSGFTALPPTPSTTSPSSPTAGAPSSPSTRAAPLPSSAPATFFVVAVDLGGAGAASRWPRRVAAFRRAE</sequence>
<reference evidence="3" key="2">
    <citation type="journal article" date="2008" name="Nucleic Acids Res.">
        <title>The rice annotation project database (RAP-DB): 2008 update.</title>
        <authorList>
            <consortium name="The rice annotation project (RAP)"/>
        </authorList>
    </citation>
    <scope>GENOME REANNOTATION</scope>
    <source>
        <strain evidence="3">cv. Nipponbare</strain>
    </source>
</reference>
<protein>
    <submittedName>
        <fullName evidence="2">Uncharacterized protein</fullName>
    </submittedName>
</protein>
<proteinExistence type="predicted"/>
<name>Q6YX64_ORYSJ</name>
<evidence type="ECO:0000256" key="1">
    <source>
        <dbReference type="SAM" id="MobiDB-lite"/>
    </source>
</evidence>
<dbReference type="EMBL" id="AP005726">
    <property type="protein sequence ID" value="BAD03839.1"/>
    <property type="molecule type" value="Genomic_DNA"/>
</dbReference>